<gene>
    <name evidence="1" type="ORF">GDO78_018068</name>
</gene>
<evidence type="ECO:0000313" key="1">
    <source>
        <dbReference type="EMBL" id="KAG9465581.1"/>
    </source>
</evidence>
<comment type="caution">
    <text evidence="1">The sequence shown here is derived from an EMBL/GenBank/DDBJ whole genome shotgun (WGS) entry which is preliminary data.</text>
</comment>
<reference evidence="1" key="1">
    <citation type="thesis" date="2020" institute="ProQuest LLC" country="789 East Eisenhower Parkway, Ann Arbor, MI, USA">
        <title>Comparative Genomics and Chromosome Evolution.</title>
        <authorList>
            <person name="Mudd A.B."/>
        </authorList>
    </citation>
    <scope>NUCLEOTIDE SEQUENCE</scope>
    <source>
        <strain evidence="1">HN-11 Male</strain>
        <tissue evidence="1">Kidney and liver</tissue>
    </source>
</reference>
<protein>
    <submittedName>
        <fullName evidence="1">Uncharacterized protein</fullName>
    </submittedName>
</protein>
<keyword evidence="2" id="KW-1185">Reference proteome</keyword>
<dbReference type="AlphaFoldDB" id="A0A8J6ECM9"/>
<proteinExistence type="predicted"/>
<dbReference type="EMBL" id="WNTK01002895">
    <property type="protein sequence ID" value="KAG9465581.1"/>
    <property type="molecule type" value="Genomic_DNA"/>
</dbReference>
<sequence>MSGNARGHRKCQITYHGCLCNTKHDTVAQMPRVTDNTGNMLCVQVMPRFTGNTGNMTRVQITSGFTGNTGNGACPGNATFYR</sequence>
<organism evidence="1 2">
    <name type="scientific">Eleutherodactylus coqui</name>
    <name type="common">Puerto Rican coqui</name>
    <dbReference type="NCBI Taxonomy" id="57060"/>
    <lineage>
        <taxon>Eukaryota</taxon>
        <taxon>Metazoa</taxon>
        <taxon>Chordata</taxon>
        <taxon>Craniata</taxon>
        <taxon>Vertebrata</taxon>
        <taxon>Euteleostomi</taxon>
        <taxon>Amphibia</taxon>
        <taxon>Batrachia</taxon>
        <taxon>Anura</taxon>
        <taxon>Neobatrachia</taxon>
        <taxon>Hyloidea</taxon>
        <taxon>Eleutherodactylidae</taxon>
        <taxon>Eleutherodactylinae</taxon>
        <taxon>Eleutherodactylus</taxon>
        <taxon>Eleutherodactylus</taxon>
    </lineage>
</organism>
<dbReference type="Proteomes" id="UP000770717">
    <property type="component" value="Unassembled WGS sequence"/>
</dbReference>
<name>A0A8J6ECM9_ELECQ</name>
<evidence type="ECO:0000313" key="2">
    <source>
        <dbReference type="Proteomes" id="UP000770717"/>
    </source>
</evidence>
<accession>A0A8J6ECM9</accession>